<dbReference type="PROSITE" id="PS50903">
    <property type="entry name" value="RUBREDOXIN_LIKE"/>
    <property type="match status" value="1"/>
</dbReference>
<evidence type="ECO:0000256" key="9">
    <source>
        <dbReference type="RuleBase" id="RU003820"/>
    </source>
</evidence>
<evidence type="ECO:0000256" key="2">
    <source>
        <dbReference type="ARBA" id="ARBA00002792"/>
    </source>
</evidence>
<comment type="caution">
    <text evidence="11">The sequence shown here is derived from an EMBL/GenBank/DDBJ whole genome shotgun (WGS) entry which is preliminary data.</text>
</comment>
<dbReference type="InterPro" id="IPR050526">
    <property type="entry name" value="Rubredoxin_ET"/>
</dbReference>
<comment type="similarity">
    <text evidence="4 9">Belongs to the rubredoxin family.</text>
</comment>
<dbReference type="PANTHER" id="PTHR47627:SF1">
    <property type="entry name" value="RUBREDOXIN-1-RELATED"/>
    <property type="match status" value="1"/>
</dbReference>
<dbReference type="AlphaFoldDB" id="A0A317DUM5"/>
<gene>
    <name evidence="11" type="ORF">DKG75_20465</name>
</gene>
<feature type="domain" description="Rubredoxin-like" evidence="10">
    <location>
        <begin position="6"/>
        <end position="57"/>
    </location>
</feature>
<proteinExistence type="inferred from homology"/>
<keyword evidence="8 9" id="KW-0408">Iron</keyword>
<evidence type="ECO:0000256" key="4">
    <source>
        <dbReference type="ARBA" id="ARBA00005337"/>
    </source>
</evidence>
<comment type="function">
    <text evidence="2">Involved in the hydrocarbon hydroxylating system, which transfers electrons from NADH to rubredoxin reductase and then through rubredoxin to alkane 1 monooxygenase.</text>
</comment>
<dbReference type="RefSeq" id="WP_109923048.1">
    <property type="nucleotide sequence ID" value="NZ_QGLF01000006.1"/>
</dbReference>
<dbReference type="GO" id="GO:0009055">
    <property type="term" value="F:electron transfer activity"/>
    <property type="evidence" value="ECO:0007669"/>
    <property type="project" value="TreeGrafter"/>
</dbReference>
<dbReference type="OrthoDB" id="9808980at2"/>
<dbReference type="InterPro" id="IPR024935">
    <property type="entry name" value="Rubredoxin_dom"/>
</dbReference>
<evidence type="ECO:0000256" key="6">
    <source>
        <dbReference type="ARBA" id="ARBA00022723"/>
    </source>
</evidence>
<keyword evidence="12" id="KW-1185">Reference proteome</keyword>
<dbReference type="GO" id="GO:0005506">
    <property type="term" value="F:iron ion binding"/>
    <property type="evidence" value="ECO:0007669"/>
    <property type="project" value="UniProtKB-UniRule"/>
</dbReference>
<dbReference type="InterPro" id="IPR024934">
    <property type="entry name" value="Rubredoxin-like_dom"/>
</dbReference>
<dbReference type="GO" id="GO:0043448">
    <property type="term" value="P:alkane catabolic process"/>
    <property type="evidence" value="ECO:0007669"/>
    <property type="project" value="TreeGrafter"/>
</dbReference>
<dbReference type="Pfam" id="PF00301">
    <property type="entry name" value="Rubredoxin"/>
    <property type="match status" value="1"/>
</dbReference>
<evidence type="ECO:0000256" key="1">
    <source>
        <dbReference type="ARBA" id="ARBA00001965"/>
    </source>
</evidence>
<dbReference type="Gene3D" id="2.20.28.10">
    <property type="match status" value="1"/>
</dbReference>
<evidence type="ECO:0000313" key="12">
    <source>
        <dbReference type="Proteomes" id="UP000246077"/>
    </source>
</evidence>
<dbReference type="CDD" id="cd00730">
    <property type="entry name" value="rubredoxin"/>
    <property type="match status" value="1"/>
</dbReference>
<accession>A0A317DUM5</accession>
<sequence length="59" mass="6525">MPEAPFKVWQCQTCGELYDEAAGLPDFGIPPGMRFVDLPDDWICPACGSAKSDFLPYDL</sequence>
<dbReference type="Proteomes" id="UP000246077">
    <property type="component" value="Unassembled WGS sequence"/>
</dbReference>
<dbReference type="SUPFAM" id="SSF57802">
    <property type="entry name" value="Rubredoxin-like"/>
    <property type="match status" value="1"/>
</dbReference>
<dbReference type="InterPro" id="IPR018527">
    <property type="entry name" value="Rubredoxin_Fe_BS"/>
</dbReference>
<evidence type="ECO:0000259" key="10">
    <source>
        <dbReference type="PROSITE" id="PS50903"/>
    </source>
</evidence>
<organism evidence="11 12">
    <name type="scientific">Zavarzinia compransoris</name>
    <dbReference type="NCBI Taxonomy" id="1264899"/>
    <lineage>
        <taxon>Bacteria</taxon>
        <taxon>Pseudomonadati</taxon>
        <taxon>Pseudomonadota</taxon>
        <taxon>Alphaproteobacteria</taxon>
        <taxon>Rhodospirillales</taxon>
        <taxon>Zavarziniaceae</taxon>
        <taxon>Zavarzinia</taxon>
    </lineage>
</organism>
<protein>
    <recommendedName>
        <fullName evidence="9">Rubredoxin</fullName>
    </recommendedName>
</protein>
<name>A0A317DUM5_9PROT</name>
<dbReference type="EMBL" id="QGLF01000006">
    <property type="protein sequence ID" value="PWR18341.1"/>
    <property type="molecule type" value="Genomic_DNA"/>
</dbReference>
<evidence type="ECO:0000256" key="8">
    <source>
        <dbReference type="ARBA" id="ARBA00023004"/>
    </source>
</evidence>
<keyword evidence="5" id="KW-0813">Transport</keyword>
<evidence type="ECO:0000256" key="5">
    <source>
        <dbReference type="ARBA" id="ARBA00022448"/>
    </source>
</evidence>
<dbReference type="PRINTS" id="PR00163">
    <property type="entry name" value="RUBREDOXIN"/>
</dbReference>
<evidence type="ECO:0000256" key="7">
    <source>
        <dbReference type="ARBA" id="ARBA00022982"/>
    </source>
</evidence>
<comment type="cofactor">
    <cofactor evidence="1 9">
        <name>Fe(3+)</name>
        <dbReference type="ChEBI" id="CHEBI:29034"/>
    </cofactor>
</comment>
<keyword evidence="6 9" id="KW-0479">Metal-binding</keyword>
<comment type="pathway">
    <text evidence="3">Hydrocarbon metabolism; alkane degradation.</text>
</comment>
<dbReference type="PANTHER" id="PTHR47627">
    <property type="entry name" value="RUBREDOXIN"/>
    <property type="match status" value="1"/>
</dbReference>
<dbReference type="FunFam" id="2.20.28.10:FF:000001">
    <property type="entry name" value="Rubredoxin"/>
    <property type="match status" value="1"/>
</dbReference>
<evidence type="ECO:0000256" key="3">
    <source>
        <dbReference type="ARBA" id="ARBA00004933"/>
    </source>
</evidence>
<reference evidence="12" key="1">
    <citation type="submission" date="2018-05" db="EMBL/GenBank/DDBJ databases">
        <title>Zavarzinia sp. HR-AS.</title>
        <authorList>
            <person name="Lee Y."/>
            <person name="Jeon C.O."/>
        </authorList>
    </citation>
    <scope>NUCLEOTIDE SEQUENCE [LARGE SCALE GENOMIC DNA]</scope>
    <source>
        <strain evidence="12">DSM 1231</strain>
    </source>
</reference>
<dbReference type="PROSITE" id="PS00202">
    <property type="entry name" value="RUBREDOXIN"/>
    <property type="match status" value="1"/>
</dbReference>
<evidence type="ECO:0000313" key="11">
    <source>
        <dbReference type="EMBL" id="PWR18341.1"/>
    </source>
</evidence>
<keyword evidence="7 9" id="KW-0249">Electron transport</keyword>